<dbReference type="Proteomes" id="UP000789920">
    <property type="component" value="Unassembled WGS sequence"/>
</dbReference>
<protein>
    <submittedName>
        <fullName evidence="1">15573_t:CDS:1</fullName>
    </submittedName>
</protein>
<reference evidence="1" key="1">
    <citation type="submission" date="2021-06" db="EMBL/GenBank/DDBJ databases">
        <authorList>
            <person name="Kallberg Y."/>
            <person name="Tangrot J."/>
            <person name="Rosling A."/>
        </authorList>
    </citation>
    <scope>NUCLEOTIDE SEQUENCE</scope>
    <source>
        <strain evidence="1">MA461A</strain>
    </source>
</reference>
<sequence length="46" mass="5268">PNLTLQQLPFLYQDNTKQQQSLTDDTHQQPSQQSLQANDQNPTADQ</sequence>
<proteinExistence type="predicted"/>
<dbReference type="EMBL" id="CAJVQC010020681">
    <property type="protein sequence ID" value="CAG8709659.1"/>
    <property type="molecule type" value="Genomic_DNA"/>
</dbReference>
<feature type="non-terminal residue" evidence="1">
    <location>
        <position position="46"/>
    </location>
</feature>
<comment type="caution">
    <text evidence="1">The sequence shown here is derived from an EMBL/GenBank/DDBJ whole genome shotgun (WGS) entry which is preliminary data.</text>
</comment>
<organism evidence="1 2">
    <name type="scientific">Racocetra persica</name>
    <dbReference type="NCBI Taxonomy" id="160502"/>
    <lineage>
        <taxon>Eukaryota</taxon>
        <taxon>Fungi</taxon>
        <taxon>Fungi incertae sedis</taxon>
        <taxon>Mucoromycota</taxon>
        <taxon>Glomeromycotina</taxon>
        <taxon>Glomeromycetes</taxon>
        <taxon>Diversisporales</taxon>
        <taxon>Gigasporaceae</taxon>
        <taxon>Racocetra</taxon>
    </lineage>
</organism>
<name>A0ACA9PI65_9GLOM</name>
<keyword evidence="2" id="KW-1185">Reference proteome</keyword>
<accession>A0ACA9PI65</accession>
<feature type="non-terminal residue" evidence="1">
    <location>
        <position position="1"/>
    </location>
</feature>
<gene>
    <name evidence="1" type="ORF">RPERSI_LOCUS10449</name>
</gene>
<evidence type="ECO:0000313" key="2">
    <source>
        <dbReference type="Proteomes" id="UP000789920"/>
    </source>
</evidence>
<evidence type="ECO:0000313" key="1">
    <source>
        <dbReference type="EMBL" id="CAG8709659.1"/>
    </source>
</evidence>